<evidence type="ECO:0000313" key="9">
    <source>
        <dbReference type="EMBL" id="MBD7956263.1"/>
    </source>
</evidence>
<dbReference type="Proteomes" id="UP000648352">
    <property type="component" value="Unassembled WGS sequence"/>
</dbReference>
<feature type="transmembrane region" description="Helical" evidence="7">
    <location>
        <begin position="123"/>
        <end position="143"/>
    </location>
</feature>
<evidence type="ECO:0000256" key="2">
    <source>
        <dbReference type="ARBA" id="ARBA00022448"/>
    </source>
</evidence>
<accession>A0ABR8RYE4</accession>
<keyword evidence="4 7" id="KW-0812">Transmembrane</keyword>
<dbReference type="InterPro" id="IPR035906">
    <property type="entry name" value="MetI-like_sf"/>
</dbReference>
<organism evidence="9 10">
    <name type="scientific">Microbacterium pullorum</name>
    <dbReference type="NCBI Taxonomy" id="2762236"/>
    <lineage>
        <taxon>Bacteria</taxon>
        <taxon>Bacillati</taxon>
        <taxon>Actinomycetota</taxon>
        <taxon>Actinomycetes</taxon>
        <taxon>Micrococcales</taxon>
        <taxon>Microbacteriaceae</taxon>
        <taxon>Microbacterium</taxon>
    </lineage>
</organism>
<dbReference type="PROSITE" id="PS50928">
    <property type="entry name" value="ABC_TM1"/>
    <property type="match status" value="1"/>
</dbReference>
<evidence type="ECO:0000313" key="10">
    <source>
        <dbReference type="Proteomes" id="UP000648352"/>
    </source>
</evidence>
<proteinExistence type="inferred from homology"/>
<dbReference type="SUPFAM" id="SSF161098">
    <property type="entry name" value="MetI-like"/>
    <property type="match status" value="1"/>
</dbReference>
<feature type="transmembrane region" description="Helical" evidence="7">
    <location>
        <begin position="86"/>
        <end position="111"/>
    </location>
</feature>
<dbReference type="PANTHER" id="PTHR43227:SF8">
    <property type="entry name" value="DIACETYLCHITOBIOSE UPTAKE SYSTEM PERMEASE PROTEIN DASB"/>
    <property type="match status" value="1"/>
</dbReference>
<keyword evidence="2 7" id="KW-0813">Transport</keyword>
<dbReference type="Pfam" id="PF00528">
    <property type="entry name" value="BPD_transp_1"/>
    <property type="match status" value="1"/>
</dbReference>
<dbReference type="CDD" id="cd06261">
    <property type="entry name" value="TM_PBP2"/>
    <property type="match status" value="1"/>
</dbReference>
<dbReference type="PANTHER" id="PTHR43227">
    <property type="entry name" value="BLL4140 PROTEIN"/>
    <property type="match status" value="1"/>
</dbReference>
<comment type="similarity">
    <text evidence="7">Belongs to the binding-protein-dependent transport system permease family.</text>
</comment>
<dbReference type="RefSeq" id="WP_191717286.1">
    <property type="nucleotide sequence ID" value="NZ_JACSQP010000001.1"/>
</dbReference>
<keyword evidence="6 7" id="KW-0472">Membrane</keyword>
<protein>
    <submittedName>
        <fullName evidence="9">Sugar ABC transporter permease</fullName>
    </submittedName>
</protein>
<dbReference type="InterPro" id="IPR000515">
    <property type="entry name" value="MetI-like"/>
</dbReference>
<evidence type="ECO:0000256" key="5">
    <source>
        <dbReference type="ARBA" id="ARBA00022989"/>
    </source>
</evidence>
<feature type="transmembrane region" description="Helical" evidence="7">
    <location>
        <begin position="174"/>
        <end position="201"/>
    </location>
</feature>
<feature type="transmembrane region" description="Helical" evidence="7">
    <location>
        <begin position="26"/>
        <end position="45"/>
    </location>
</feature>
<evidence type="ECO:0000256" key="3">
    <source>
        <dbReference type="ARBA" id="ARBA00022475"/>
    </source>
</evidence>
<evidence type="ECO:0000256" key="4">
    <source>
        <dbReference type="ARBA" id="ARBA00022692"/>
    </source>
</evidence>
<evidence type="ECO:0000259" key="8">
    <source>
        <dbReference type="PROSITE" id="PS50928"/>
    </source>
</evidence>
<feature type="transmembrane region" description="Helical" evidence="7">
    <location>
        <begin position="289"/>
        <end position="309"/>
    </location>
</feature>
<feature type="domain" description="ABC transmembrane type-1" evidence="8">
    <location>
        <begin position="86"/>
        <end position="305"/>
    </location>
</feature>
<reference evidence="9 10" key="1">
    <citation type="submission" date="2020-08" db="EMBL/GenBank/DDBJ databases">
        <title>A Genomic Blueprint of the Chicken Gut Microbiome.</title>
        <authorList>
            <person name="Gilroy R."/>
            <person name="Ravi A."/>
            <person name="Getino M."/>
            <person name="Pursley I."/>
            <person name="Horton D.L."/>
            <person name="Alikhan N.-F."/>
            <person name="Baker D."/>
            <person name="Gharbi K."/>
            <person name="Hall N."/>
            <person name="Watson M."/>
            <person name="Adriaenssens E.M."/>
            <person name="Foster-Nyarko E."/>
            <person name="Jarju S."/>
            <person name="Secka A."/>
            <person name="Antonio M."/>
            <person name="Oren A."/>
            <person name="Chaudhuri R."/>
            <person name="La Ragione R.M."/>
            <person name="Hildebrand F."/>
            <person name="Pallen M.J."/>
        </authorList>
    </citation>
    <scope>NUCLEOTIDE SEQUENCE [LARGE SCALE GENOMIC DNA]</scope>
    <source>
        <strain evidence="9 10">Sa4CUA7</strain>
    </source>
</reference>
<dbReference type="Gene3D" id="1.10.3720.10">
    <property type="entry name" value="MetI-like"/>
    <property type="match status" value="1"/>
</dbReference>
<sequence length="317" mass="34511">MSVIAVPKVRSKRVTTGVTLSRRTGMVFVLPALILFAVFIAYPLFTALSYSFFAWTGIVRGDFVWFDNYVTLFTKLPYSTDIPNAFLHNILLFVGAMVFQNTIGLGLATLLHRIGRFKQFFQTMYTLPYLVSPLVIGYLWSLMLSPLFGPVNAVLRAVGLDELAQPWLGNPQTAIWVVVIVTAWQWIGFPVLLYGAALGGIPAELDEAASLDGASAWQRFRSVTLPLMVPAIGTVSVLTFIGAMEAFPIPYALGGSQGNPAGATDVLSLLFYRTAFESGASNAIGTSSAIATLLFAFIFGVAVLFTVMLRRAERNLT</sequence>
<keyword evidence="10" id="KW-1185">Reference proteome</keyword>
<keyword evidence="5 7" id="KW-1133">Transmembrane helix</keyword>
<keyword evidence="3" id="KW-1003">Cell membrane</keyword>
<dbReference type="EMBL" id="JACSQP010000001">
    <property type="protein sequence ID" value="MBD7956263.1"/>
    <property type="molecule type" value="Genomic_DNA"/>
</dbReference>
<name>A0ABR8RYE4_9MICO</name>
<evidence type="ECO:0000256" key="6">
    <source>
        <dbReference type="ARBA" id="ARBA00023136"/>
    </source>
</evidence>
<dbReference type="InterPro" id="IPR050809">
    <property type="entry name" value="UgpAE/MalFG_permease"/>
</dbReference>
<comment type="caution">
    <text evidence="9">The sequence shown here is derived from an EMBL/GenBank/DDBJ whole genome shotgun (WGS) entry which is preliminary data.</text>
</comment>
<evidence type="ECO:0000256" key="1">
    <source>
        <dbReference type="ARBA" id="ARBA00004651"/>
    </source>
</evidence>
<gene>
    <name evidence="9" type="ORF">H9651_01250</name>
</gene>
<feature type="transmembrane region" description="Helical" evidence="7">
    <location>
        <begin position="222"/>
        <end position="244"/>
    </location>
</feature>
<evidence type="ECO:0000256" key="7">
    <source>
        <dbReference type="RuleBase" id="RU363032"/>
    </source>
</evidence>
<comment type="subcellular location">
    <subcellularLocation>
        <location evidence="1 7">Cell membrane</location>
        <topology evidence="1 7">Multi-pass membrane protein</topology>
    </subcellularLocation>
</comment>